<dbReference type="Gene3D" id="3.40.50.11570">
    <property type="entry name" value="Protein of unknown function DUF257"/>
    <property type="match status" value="1"/>
</dbReference>
<dbReference type="Proteomes" id="UP000027981">
    <property type="component" value="Chromosome"/>
</dbReference>
<dbReference type="Pfam" id="PF03192">
    <property type="entry name" value="DUF257"/>
    <property type="match status" value="1"/>
</dbReference>
<dbReference type="GeneID" id="24842800"/>
<dbReference type="eggNOG" id="arCOG03789">
    <property type="taxonomic scope" value="Archaea"/>
</dbReference>
<name>A0A075LTP3_9EURY</name>
<evidence type="ECO:0000313" key="1">
    <source>
        <dbReference type="EMBL" id="AIF70080.1"/>
    </source>
</evidence>
<dbReference type="AlphaFoldDB" id="A0A075LTP3"/>
<evidence type="ECO:0000313" key="2">
    <source>
        <dbReference type="Proteomes" id="UP000027981"/>
    </source>
</evidence>
<dbReference type="HOGENOM" id="CLU_102063_1_0_2"/>
<reference evidence="2" key="1">
    <citation type="submission" date="2013-06" db="EMBL/GenBank/DDBJ databases">
        <title>Complete Genome Sequence of Hyperthermophilic Palaeococcus pacificus DY20341T, Isolated from a Deep-Sea Hydrothermal Sediments.</title>
        <authorList>
            <person name="Zeng X."/>
            <person name="Shao Z."/>
        </authorList>
    </citation>
    <scope>NUCLEOTIDE SEQUENCE [LARGE SCALE GENOMIC DNA]</scope>
    <source>
        <strain evidence="2">DY20341</strain>
    </source>
</reference>
<dbReference type="RefSeq" id="WP_048165572.1">
    <property type="nucleotide sequence ID" value="NZ_CP006019.1"/>
</dbReference>
<organism evidence="1 2">
    <name type="scientific">Palaeococcus pacificus DY20341</name>
    <dbReference type="NCBI Taxonomy" id="1343739"/>
    <lineage>
        <taxon>Archaea</taxon>
        <taxon>Methanobacteriati</taxon>
        <taxon>Methanobacteriota</taxon>
        <taxon>Thermococci</taxon>
        <taxon>Thermococcales</taxon>
        <taxon>Thermococcaceae</taxon>
        <taxon>Palaeococcus</taxon>
    </lineage>
</organism>
<accession>A0A075LTP3</accession>
<reference evidence="1 2" key="2">
    <citation type="journal article" date="2015" name="Genome Announc.">
        <title>Complete Genome Sequence of Hyperthermophilic Piezophilic Archaeon Palaeococcus pacificus DY20341T, Isolated from Deep-Sea Hydrothermal Sediments.</title>
        <authorList>
            <person name="Zeng X."/>
            <person name="Jebbar M."/>
            <person name="Shao Z."/>
        </authorList>
    </citation>
    <scope>NUCLEOTIDE SEQUENCE [LARGE SCALE GENOMIC DNA]</scope>
    <source>
        <strain evidence="1 2">DY20341</strain>
    </source>
</reference>
<dbReference type="InterPro" id="IPR005489">
    <property type="entry name" value="DUF257"/>
</dbReference>
<keyword evidence="2" id="KW-1185">Reference proteome</keyword>
<proteinExistence type="predicted"/>
<sequence length="214" mass="24621">MRKLFEIFKQLEPGETVVVFYPPISAVYNTFEALLRYSKEMNFPIVIEDILDMLHVYKTNMDYFGIDASPLEDALVLKIGGFSSAGKVFLRIPLDIDVNIHLRHHNEAFNKVMENIDFAFNIILGFDKLLAFYSAVPEDVDRVLLTLREFIGNKKRTAIYFLNRDLIKEIPVAMPTIKDLASTVLEVEKSEEGWILKVTKSPKIEMCGRDIRVD</sequence>
<gene>
    <name evidence="1" type="ORF">PAP_08495</name>
</gene>
<evidence type="ECO:0008006" key="3">
    <source>
        <dbReference type="Google" id="ProtNLM"/>
    </source>
</evidence>
<dbReference type="EMBL" id="CP006019">
    <property type="protein sequence ID" value="AIF70080.1"/>
    <property type="molecule type" value="Genomic_DNA"/>
</dbReference>
<dbReference type="STRING" id="1343739.PAP_08495"/>
<dbReference type="OrthoDB" id="86053at2157"/>
<dbReference type="KEGG" id="ppac:PAP_08495"/>
<protein>
    <recommendedName>
        <fullName evidence="3">KaiC-like domain-containing protein</fullName>
    </recommendedName>
</protein>